<reference evidence="2 3" key="1">
    <citation type="journal article" date="2017" name="Nat. Commun.">
        <title>Genome assembly with in vitro proximity ligation data and whole-genome triplication in lettuce.</title>
        <authorList>
            <person name="Reyes-Chin-Wo S."/>
            <person name="Wang Z."/>
            <person name="Yang X."/>
            <person name="Kozik A."/>
            <person name="Arikit S."/>
            <person name="Song C."/>
            <person name="Xia L."/>
            <person name="Froenicke L."/>
            <person name="Lavelle D.O."/>
            <person name="Truco M.J."/>
            <person name="Xia R."/>
            <person name="Zhu S."/>
            <person name="Xu C."/>
            <person name="Xu H."/>
            <person name="Xu X."/>
            <person name="Cox K."/>
            <person name="Korf I."/>
            <person name="Meyers B.C."/>
            <person name="Michelmore R.W."/>
        </authorList>
    </citation>
    <scope>NUCLEOTIDE SEQUENCE [LARGE SCALE GENOMIC DNA]</scope>
    <source>
        <strain evidence="3">cv. Salinas</strain>
        <tissue evidence="2">Seedlings</tissue>
    </source>
</reference>
<comment type="caution">
    <text evidence="2">The sequence shown here is derived from an EMBL/GenBank/DDBJ whole genome shotgun (WGS) entry which is preliminary data.</text>
</comment>
<dbReference type="PROSITE" id="PS51257">
    <property type="entry name" value="PROKAR_LIPOPROTEIN"/>
    <property type="match status" value="1"/>
</dbReference>
<sequence>MAKWWSSYGDECLELQHLAIRVLSLTCSATGCEKNWSTFDHIHSKKRNRLERKREKKEGRPMIQYVCRTWSRMMNGLPKMRMYASPKISHRWMFMNVLKKMKEIVLIKGLNFNKFKLYLFVGPRSLNKVPIVKDKAKSQLVDLDDEDEEEGDDIGFHEITVVKDEDDDDHFIPEV</sequence>
<dbReference type="SUPFAM" id="SSF53098">
    <property type="entry name" value="Ribonuclease H-like"/>
    <property type="match status" value="1"/>
</dbReference>
<name>A0A9R1XKK1_LACSA</name>
<dbReference type="InterPro" id="IPR012337">
    <property type="entry name" value="RNaseH-like_sf"/>
</dbReference>
<dbReference type="InterPro" id="IPR008906">
    <property type="entry name" value="HATC_C_dom"/>
</dbReference>
<accession>A0A9R1XKK1</accession>
<dbReference type="Pfam" id="PF05699">
    <property type="entry name" value="Dimer_Tnp_hAT"/>
    <property type="match status" value="1"/>
</dbReference>
<protein>
    <recommendedName>
        <fullName evidence="1">HAT C-terminal dimerisation domain-containing protein</fullName>
    </recommendedName>
</protein>
<evidence type="ECO:0000313" key="3">
    <source>
        <dbReference type="Proteomes" id="UP000235145"/>
    </source>
</evidence>
<feature type="domain" description="HAT C-terminal dimerisation" evidence="1">
    <location>
        <begin position="3"/>
        <end position="54"/>
    </location>
</feature>
<gene>
    <name evidence="2" type="ORF">LSAT_V11C300119380</name>
</gene>
<evidence type="ECO:0000313" key="2">
    <source>
        <dbReference type="EMBL" id="KAJ0216234.1"/>
    </source>
</evidence>
<dbReference type="AlphaFoldDB" id="A0A9R1XKK1"/>
<organism evidence="2 3">
    <name type="scientific">Lactuca sativa</name>
    <name type="common">Garden lettuce</name>
    <dbReference type="NCBI Taxonomy" id="4236"/>
    <lineage>
        <taxon>Eukaryota</taxon>
        <taxon>Viridiplantae</taxon>
        <taxon>Streptophyta</taxon>
        <taxon>Embryophyta</taxon>
        <taxon>Tracheophyta</taxon>
        <taxon>Spermatophyta</taxon>
        <taxon>Magnoliopsida</taxon>
        <taxon>eudicotyledons</taxon>
        <taxon>Gunneridae</taxon>
        <taxon>Pentapetalae</taxon>
        <taxon>asterids</taxon>
        <taxon>campanulids</taxon>
        <taxon>Asterales</taxon>
        <taxon>Asteraceae</taxon>
        <taxon>Cichorioideae</taxon>
        <taxon>Cichorieae</taxon>
        <taxon>Lactucinae</taxon>
        <taxon>Lactuca</taxon>
    </lineage>
</organism>
<evidence type="ECO:0000259" key="1">
    <source>
        <dbReference type="Pfam" id="PF05699"/>
    </source>
</evidence>
<dbReference type="Proteomes" id="UP000235145">
    <property type="component" value="Unassembled WGS sequence"/>
</dbReference>
<dbReference type="GO" id="GO:0046983">
    <property type="term" value="F:protein dimerization activity"/>
    <property type="evidence" value="ECO:0007669"/>
    <property type="project" value="InterPro"/>
</dbReference>
<dbReference type="EMBL" id="NBSK02000003">
    <property type="protein sequence ID" value="KAJ0216234.1"/>
    <property type="molecule type" value="Genomic_DNA"/>
</dbReference>
<keyword evidence="3" id="KW-1185">Reference proteome</keyword>
<proteinExistence type="predicted"/>